<dbReference type="AlphaFoldDB" id="A0A6A4RUJ3"/>
<name>A0A6A4RUJ3_SCOMX</name>
<gene>
    <name evidence="2" type="ORF">F2P81_024535</name>
</gene>
<dbReference type="Proteomes" id="UP000438429">
    <property type="component" value="Unassembled WGS sequence"/>
</dbReference>
<comment type="caution">
    <text evidence="2">The sequence shown here is derived from an EMBL/GenBank/DDBJ whole genome shotgun (WGS) entry which is preliminary data.</text>
</comment>
<dbReference type="EMBL" id="VEVO01000022">
    <property type="protein sequence ID" value="KAF0023905.1"/>
    <property type="molecule type" value="Genomic_DNA"/>
</dbReference>
<accession>A0A6A4RUJ3</accession>
<sequence>MCCYFAEEGNVLELERRACEEQIDTECRYEPGRRRGGGTMEDEVTRGQSLGPHSLQTVVMPVEKLQIAFRGLDFSVTVCLFALALELMMFDNDY</sequence>
<keyword evidence="1" id="KW-0812">Transmembrane</keyword>
<reference evidence="2 3" key="1">
    <citation type="submission" date="2019-06" db="EMBL/GenBank/DDBJ databases">
        <title>Draft genomes of female and male turbot (Scophthalmus maximus).</title>
        <authorList>
            <person name="Xu H."/>
            <person name="Xu X.-W."/>
            <person name="Shao C."/>
            <person name="Chen S."/>
        </authorList>
    </citation>
    <scope>NUCLEOTIDE SEQUENCE [LARGE SCALE GENOMIC DNA]</scope>
    <source>
        <strain evidence="2">Ysfricsl-2016a</strain>
        <tissue evidence="2">Blood</tissue>
    </source>
</reference>
<protein>
    <submittedName>
        <fullName evidence="2">Uncharacterized protein</fullName>
    </submittedName>
</protein>
<keyword evidence="1" id="KW-1133">Transmembrane helix</keyword>
<evidence type="ECO:0000256" key="1">
    <source>
        <dbReference type="SAM" id="Phobius"/>
    </source>
</evidence>
<evidence type="ECO:0000313" key="2">
    <source>
        <dbReference type="EMBL" id="KAF0023905.1"/>
    </source>
</evidence>
<evidence type="ECO:0000313" key="3">
    <source>
        <dbReference type="Proteomes" id="UP000438429"/>
    </source>
</evidence>
<keyword evidence="1" id="KW-0472">Membrane</keyword>
<proteinExistence type="predicted"/>
<feature type="transmembrane region" description="Helical" evidence="1">
    <location>
        <begin position="71"/>
        <end position="90"/>
    </location>
</feature>
<organism evidence="2 3">
    <name type="scientific">Scophthalmus maximus</name>
    <name type="common">Turbot</name>
    <name type="synonym">Psetta maxima</name>
    <dbReference type="NCBI Taxonomy" id="52904"/>
    <lineage>
        <taxon>Eukaryota</taxon>
        <taxon>Metazoa</taxon>
        <taxon>Chordata</taxon>
        <taxon>Craniata</taxon>
        <taxon>Vertebrata</taxon>
        <taxon>Euteleostomi</taxon>
        <taxon>Actinopterygii</taxon>
        <taxon>Neopterygii</taxon>
        <taxon>Teleostei</taxon>
        <taxon>Neoteleostei</taxon>
        <taxon>Acanthomorphata</taxon>
        <taxon>Carangaria</taxon>
        <taxon>Pleuronectiformes</taxon>
        <taxon>Pleuronectoidei</taxon>
        <taxon>Scophthalmidae</taxon>
        <taxon>Scophthalmus</taxon>
    </lineage>
</organism>